<evidence type="ECO:0000313" key="1">
    <source>
        <dbReference type="EMBL" id="EGZ13958.1"/>
    </source>
</evidence>
<dbReference type="GeneID" id="20653208"/>
<evidence type="ECO:0000313" key="2">
    <source>
        <dbReference type="Proteomes" id="UP000002640"/>
    </source>
</evidence>
<dbReference type="EMBL" id="JH159156">
    <property type="protein sequence ID" value="EGZ13958.1"/>
    <property type="molecule type" value="Genomic_DNA"/>
</dbReference>
<name>G4ZRS1_PHYSP</name>
<protein>
    <submittedName>
        <fullName evidence="1">Uncharacterized protein</fullName>
    </submittedName>
</protein>
<dbReference type="SMR" id="G4ZRS1"/>
<dbReference type="RefSeq" id="XP_009531387.1">
    <property type="nucleotide sequence ID" value="XM_009533092.1"/>
</dbReference>
<sequence>MRLHQAVWLYASLHGNDYARAYAKERLQLSEDARRVRDSKWLLNKGGVRLREQWRALPSPKRRRLLQETPDLSFPEGVDGILDERRRRSSPAIQLSPSVLESARELSATDMTSPDVADKVVRMANARSNYHQILCEEHRLRVRAEYNRGSLAGVLESAASSVISAVALAKADCPTTSDEAFAAVCTRLTCVLGTMLGTAQFDPDPDDDQPSRAFSESRIQAARRKYDVSVREVQ</sequence>
<proteinExistence type="predicted"/>
<gene>
    <name evidence="1" type="ORF">PHYSODRAFT_459953</name>
</gene>
<organism evidence="1 2">
    <name type="scientific">Phytophthora sojae (strain P6497)</name>
    <name type="common">Soybean stem and root rot agent</name>
    <name type="synonym">Phytophthora megasperma f. sp. glycines</name>
    <dbReference type="NCBI Taxonomy" id="1094619"/>
    <lineage>
        <taxon>Eukaryota</taxon>
        <taxon>Sar</taxon>
        <taxon>Stramenopiles</taxon>
        <taxon>Oomycota</taxon>
        <taxon>Peronosporomycetes</taxon>
        <taxon>Peronosporales</taxon>
        <taxon>Peronosporaceae</taxon>
        <taxon>Phytophthora</taxon>
    </lineage>
</organism>
<dbReference type="KEGG" id="psoj:PHYSODRAFT_459953"/>
<feature type="non-terminal residue" evidence="1">
    <location>
        <position position="234"/>
    </location>
</feature>
<keyword evidence="2" id="KW-1185">Reference proteome</keyword>
<dbReference type="AlphaFoldDB" id="G4ZRS1"/>
<dbReference type="Proteomes" id="UP000002640">
    <property type="component" value="Unassembled WGS sequence"/>
</dbReference>
<reference evidence="1 2" key="1">
    <citation type="journal article" date="2006" name="Science">
        <title>Phytophthora genome sequences uncover evolutionary origins and mechanisms of pathogenesis.</title>
        <authorList>
            <person name="Tyler B.M."/>
            <person name="Tripathy S."/>
            <person name="Zhang X."/>
            <person name="Dehal P."/>
            <person name="Jiang R.H."/>
            <person name="Aerts A."/>
            <person name="Arredondo F.D."/>
            <person name="Baxter L."/>
            <person name="Bensasson D."/>
            <person name="Beynon J.L."/>
            <person name="Chapman J."/>
            <person name="Damasceno C.M."/>
            <person name="Dorrance A.E."/>
            <person name="Dou D."/>
            <person name="Dickerman A.W."/>
            <person name="Dubchak I.L."/>
            <person name="Garbelotto M."/>
            <person name="Gijzen M."/>
            <person name="Gordon S.G."/>
            <person name="Govers F."/>
            <person name="Grunwald N.J."/>
            <person name="Huang W."/>
            <person name="Ivors K.L."/>
            <person name="Jones R.W."/>
            <person name="Kamoun S."/>
            <person name="Krampis K."/>
            <person name="Lamour K.H."/>
            <person name="Lee M.K."/>
            <person name="McDonald W.H."/>
            <person name="Medina M."/>
            <person name="Meijer H.J."/>
            <person name="Nordberg E.K."/>
            <person name="Maclean D.J."/>
            <person name="Ospina-Giraldo M.D."/>
            <person name="Morris P.F."/>
            <person name="Phuntumart V."/>
            <person name="Putnam N.H."/>
            <person name="Rash S."/>
            <person name="Rose J.K."/>
            <person name="Sakihama Y."/>
            <person name="Salamov A.A."/>
            <person name="Savidor A."/>
            <person name="Scheuring C.F."/>
            <person name="Smith B.M."/>
            <person name="Sobral B.W."/>
            <person name="Terry A."/>
            <person name="Torto-Alalibo T.A."/>
            <person name="Win J."/>
            <person name="Xu Z."/>
            <person name="Zhang H."/>
            <person name="Grigoriev I.V."/>
            <person name="Rokhsar D.S."/>
            <person name="Boore J.L."/>
        </authorList>
    </citation>
    <scope>NUCLEOTIDE SEQUENCE [LARGE SCALE GENOMIC DNA]</scope>
    <source>
        <strain evidence="1 2">P6497</strain>
    </source>
</reference>
<accession>G4ZRS1</accession>
<dbReference type="InParanoid" id="G4ZRS1"/>